<accession>A0ABW8MLU7</accession>
<reference evidence="2 3" key="1">
    <citation type="submission" date="2024-10" db="EMBL/GenBank/DDBJ databases">
        <authorList>
            <person name="Deangelis K."/>
            <person name="Huntemann M."/>
            <person name="Clum A."/>
            <person name="Wang J."/>
            <person name="Palaniappan K."/>
            <person name="Ritter S."/>
            <person name="Chen I.-M."/>
            <person name="Stamatis D."/>
            <person name="Reddy T."/>
            <person name="O'Malley R."/>
            <person name="Daum C."/>
            <person name="Ng V."/>
            <person name="Ivanova N."/>
            <person name="Kyrpides N."/>
            <person name="Woyke T."/>
        </authorList>
    </citation>
    <scope>NUCLEOTIDE SEQUENCE [LARGE SCALE GENOMIC DNA]</scope>
    <source>
        <strain evidence="2 3">GAS97</strain>
    </source>
</reference>
<keyword evidence="3" id="KW-1185">Reference proteome</keyword>
<dbReference type="InterPro" id="IPR011050">
    <property type="entry name" value="Pectin_lyase_fold/virulence"/>
</dbReference>
<dbReference type="SUPFAM" id="SSF51126">
    <property type="entry name" value="Pectin lyase-like"/>
    <property type="match status" value="1"/>
</dbReference>
<evidence type="ECO:0000259" key="1">
    <source>
        <dbReference type="Pfam" id="PF12708"/>
    </source>
</evidence>
<sequence>MWGQADLQKLVQMLAYLGIVGPGAYPPHSVVLGNGTYALPGAAGTILGSNGASADPSFESLAALGIQPALGYTPAHSGANSDITSLSALSTALSIGQGGTGQTTAAAALAALGGQPAGTYAPLPLPANSVGSSQLVNGSIADIDVSATAAIQSSKLSYTLGVTGGVARAVNLRLDDWISAIGAGVTGNGSTDDSGTLQNVLNNSPAGSIVWLPPLTYRIASGITVPPGKALVGLSLGGSTAQNTSILMADLGVAVPVTIDGGAASGACALMAVTVTRAAGTIPAGSIGVVVQNTNESILQDVYSLRASIGYSIAGASQTNLGVRLLRCLSSQITDAHAVISNSVETTFDSCRFGRNGGADVACNAFVRISGPTVDTVRFPNSQFNQSGANANYVIQFVGYAGNPNGIFTFSECHMETWNGVVNCDATSTPTRLRFIACTINGSGPIYSGPAAALTEFMLTGNNINGGGTLTLDQHVQSVLSGNQIDSTILVNAGSQVIVGNSFAGAVTLQGAAVKTIFVGNAVGSLTNTMTGTFAVANNA</sequence>
<proteinExistence type="predicted"/>
<dbReference type="EMBL" id="JBIYDN010000015">
    <property type="protein sequence ID" value="MFK4444648.1"/>
    <property type="molecule type" value="Genomic_DNA"/>
</dbReference>
<dbReference type="Proteomes" id="UP001620514">
    <property type="component" value="Unassembled WGS sequence"/>
</dbReference>
<name>A0ABW8MLU7_9BURK</name>
<dbReference type="InterPro" id="IPR012334">
    <property type="entry name" value="Pectin_lyas_fold"/>
</dbReference>
<evidence type="ECO:0000313" key="3">
    <source>
        <dbReference type="Proteomes" id="UP001620514"/>
    </source>
</evidence>
<reference evidence="2 3" key="2">
    <citation type="submission" date="2024-11" db="EMBL/GenBank/DDBJ databases">
        <title>Using genomics to understand microbial adaptation to soil warming.</title>
        <authorList>
            <person name="Deangelis K.M. PhD."/>
        </authorList>
    </citation>
    <scope>NUCLEOTIDE SEQUENCE [LARGE SCALE GENOMIC DNA]</scope>
    <source>
        <strain evidence="2 3">GAS97</strain>
    </source>
</reference>
<dbReference type="InterPro" id="IPR024535">
    <property type="entry name" value="RHGA/B-epi-like_pectate_lyase"/>
</dbReference>
<organism evidence="2 3">
    <name type="scientific">Caballeronia udeis</name>
    <dbReference type="NCBI Taxonomy" id="1232866"/>
    <lineage>
        <taxon>Bacteria</taxon>
        <taxon>Pseudomonadati</taxon>
        <taxon>Pseudomonadota</taxon>
        <taxon>Betaproteobacteria</taxon>
        <taxon>Burkholderiales</taxon>
        <taxon>Burkholderiaceae</taxon>
        <taxon>Caballeronia</taxon>
    </lineage>
</organism>
<comment type="caution">
    <text evidence="2">The sequence shown here is derived from an EMBL/GenBank/DDBJ whole genome shotgun (WGS) entry which is preliminary data.</text>
</comment>
<gene>
    <name evidence="2" type="ORF">ABH943_004670</name>
</gene>
<feature type="domain" description="Rhamnogalacturonase A/B/Epimerase-like pectate lyase" evidence="1">
    <location>
        <begin position="181"/>
        <end position="244"/>
    </location>
</feature>
<dbReference type="Gene3D" id="2.160.20.10">
    <property type="entry name" value="Single-stranded right-handed beta-helix, Pectin lyase-like"/>
    <property type="match status" value="1"/>
</dbReference>
<evidence type="ECO:0000313" key="2">
    <source>
        <dbReference type="EMBL" id="MFK4444648.1"/>
    </source>
</evidence>
<protein>
    <recommendedName>
        <fullName evidence="1">Rhamnogalacturonase A/B/Epimerase-like pectate lyase domain-containing protein</fullName>
    </recommendedName>
</protein>
<dbReference type="Pfam" id="PF12708">
    <property type="entry name" value="Pect-lyase_RHGA_epim"/>
    <property type="match status" value="1"/>
</dbReference>